<dbReference type="Gene3D" id="3.30.450.20">
    <property type="entry name" value="PAS domain"/>
    <property type="match status" value="1"/>
</dbReference>
<name>A0ABY9RJH5_9BURK</name>
<feature type="chain" id="PRO_5046684235" evidence="1">
    <location>
        <begin position="27"/>
        <end position="166"/>
    </location>
</feature>
<dbReference type="EMBL" id="CP133720">
    <property type="protein sequence ID" value="WMW81365.1"/>
    <property type="molecule type" value="Genomic_DNA"/>
</dbReference>
<gene>
    <name evidence="3" type="ORF">RF679_03550</name>
</gene>
<reference evidence="3" key="1">
    <citation type="submission" date="2023-09" db="EMBL/GenBank/DDBJ databases">
        <title>Undibacterium sp. 20NA77.5 isolated from freshwater.</title>
        <authorList>
            <person name="Le V."/>
            <person name="Ko S.-R."/>
            <person name="Ahn C.-Y."/>
            <person name="Oh H.-M."/>
        </authorList>
    </citation>
    <scope>NUCLEOTIDE SEQUENCE</scope>
    <source>
        <strain evidence="3">20NA77.5</strain>
    </source>
</reference>
<feature type="domain" description="Double Cache" evidence="2">
    <location>
        <begin position="71"/>
        <end position="165"/>
    </location>
</feature>
<feature type="signal peptide" evidence="1">
    <location>
        <begin position="1"/>
        <end position="26"/>
    </location>
</feature>
<evidence type="ECO:0000313" key="3">
    <source>
        <dbReference type="EMBL" id="WMW81365.1"/>
    </source>
</evidence>
<sequence>MKLPYCSFLPPLLLCFGLTAANTALAVERSDTKEALFLIQKAQEYIKLHGLEKAIVEFNRLDSPFNVKSDINPKGDLYLYTLDPKGYQSVHGKNPKIRGKVMIEMRDIDGVPLISNMVKICFESKEGKGWTRYRWPNPITKEVEPKQGYVERIPDMDVCLGTGIYK</sequence>
<evidence type="ECO:0000256" key="1">
    <source>
        <dbReference type="SAM" id="SignalP"/>
    </source>
</evidence>
<dbReference type="Pfam" id="PF08269">
    <property type="entry name" value="dCache_2"/>
    <property type="match status" value="1"/>
</dbReference>
<evidence type="ECO:0000259" key="2">
    <source>
        <dbReference type="Pfam" id="PF08269"/>
    </source>
</evidence>
<dbReference type="RefSeq" id="WP_309482845.1">
    <property type="nucleotide sequence ID" value="NZ_CP133720.1"/>
</dbReference>
<evidence type="ECO:0000313" key="4">
    <source>
        <dbReference type="Proteomes" id="UP001181355"/>
    </source>
</evidence>
<accession>A0ABY9RJH5</accession>
<dbReference type="Proteomes" id="UP001181355">
    <property type="component" value="Chromosome"/>
</dbReference>
<dbReference type="InterPro" id="IPR004010">
    <property type="entry name" value="Double_Cache_2"/>
</dbReference>
<keyword evidence="1" id="KW-0732">Signal</keyword>
<protein>
    <submittedName>
        <fullName evidence="3">Cache domain-containing protein</fullName>
    </submittedName>
</protein>
<proteinExistence type="predicted"/>
<keyword evidence="4" id="KW-1185">Reference proteome</keyword>
<organism evidence="3 4">
    <name type="scientific">Undibacterium cyanobacteriorum</name>
    <dbReference type="NCBI Taxonomy" id="3073561"/>
    <lineage>
        <taxon>Bacteria</taxon>
        <taxon>Pseudomonadati</taxon>
        <taxon>Pseudomonadota</taxon>
        <taxon>Betaproteobacteria</taxon>
        <taxon>Burkholderiales</taxon>
        <taxon>Oxalobacteraceae</taxon>
        <taxon>Undibacterium</taxon>
    </lineage>
</organism>